<keyword evidence="3" id="KW-1185">Reference proteome</keyword>
<protein>
    <submittedName>
        <fullName evidence="2">RES domain-containing protein</fullName>
    </submittedName>
</protein>
<organism evidence="2 3">
    <name type="scientific">Plantibacter flavus</name>
    <dbReference type="NCBI Taxonomy" id="150123"/>
    <lineage>
        <taxon>Bacteria</taxon>
        <taxon>Bacillati</taxon>
        <taxon>Actinomycetota</taxon>
        <taxon>Actinomycetes</taxon>
        <taxon>Micrococcales</taxon>
        <taxon>Microbacteriaceae</taxon>
        <taxon>Plantibacter</taxon>
    </lineage>
</organism>
<sequence>MNGGKVPAVPPASLTINPSAHVRAFGDVLWRIFSTKNAHPSQWNELRHWGPAPKMRFDPHPPPAQHHLGAGVMYTATTANTAFAEVFQESRMIDRDADGPVIAAWQPSRELQLLDLTSTWPVQNGASASMMMDDKANTQAWAQAIFAQFGGDIDGLYHQSSITNEPMVTLFLRVKVLDAFPKRPRLWVSLADDQANWLVEDAVDYLKSYDVVRV</sequence>
<gene>
    <name evidence="2" type="ORF">EDD42_4034</name>
</gene>
<proteinExistence type="predicted"/>
<feature type="domain" description="RES" evidence="1">
    <location>
        <begin position="29"/>
        <end position="165"/>
    </location>
</feature>
<dbReference type="AlphaFoldDB" id="A0A3N2BLC9"/>
<dbReference type="Pfam" id="PF08808">
    <property type="entry name" value="RES"/>
    <property type="match status" value="1"/>
</dbReference>
<dbReference type="RefSeq" id="WP_159453457.1">
    <property type="nucleotide sequence ID" value="NZ_FXAP01000007.1"/>
</dbReference>
<dbReference type="EMBL" id="RKHL01000002">
    <property type="protein sequence ID" value="ROR76081.1"/>
    <property type="molecule type" value="Genomic_DNA"/>
</dbReference>
<dbReference type="Proteomes" id="UP000266915">
    <property type="component" value="Unassembled WGS sequence"/>
</dbReference>
<reference evidence="2 3" key="1">
    <citation type="submission" date="2018-11" db="EMBL/GenBank/DDBJ databases">
        <title>Sequencing the genomes of 1000 actinobacteria strains.</title>
        <authorList>
            <person name="Klenk H.-P."/>
        </authorList>
    </citation>
    <scope>NUCLEOTIDE SEQUENCE [LARGE SCALE GENOMIC DNA]</scope>
    <source>
        <strain evidence="2 3">DSM 14012</strain>
    </source>
</reference>
<comment type="caution">
    <text evidence="2">The sequence shown here is derived from an EMBL/GenBank/DDBJ whole genome shotgun (WGS) entry which is preliminary data.</text>
</comment>
<evidence type="ECO:0000313" key="2">
    <source>
        <dbReference type="EMBL" id="ROR76081.1"/>
    </source>
</evidence>
<dbReference type="InterPro" id="IPR014914">
    <property type="entry name" value="RES_dom"/>
</dbReference>
<name>A0A3N2BLC9_9MICO</name>
<accession>A0A3N2BLC9</accession>
<evidence type="ECO:0000313" key="3">
    <source>
        <dbReference type="Proteomes" id="UP000266915"/>
    </source>
</evidence>
<evidence type="ECO:0000259" key="1">
    <source>
        <dbReference type="Pfam" id="PF08808"/>
    </source>
</evidence>